<protein>
    <submittedName>
        <fullName evidence="1">Uncharacterized protein</fullName>
    </submittedName>
</protein>
<proteinExistence type="predicted"/>
<evidence type="ECO:0000313" key="1">
    <source>
        <dbReference type="EMBL" id="PWW09426.1"/>
    </source>
</evidence>
<sequence length="67" mass="7684">MGLLSKPKSTGVLKWERIDNEGGPRDSWRAKVHGGWLFITWWGTNYDGSGTTFIPDPKHDWQLDPKD</sequence>
<dbReference type="AlphaFoldDB" id="A0A317Q1S9"/>
<comment type="caution">
    <text evidence="1">The sequence shown here is derived from an EMBL/GenBank/DDBJ whole genome shotgun (WGS) entry which is preliminary data.</text>
</comment>
<dbReference type="EMBL" id="QGTS01000005">
    <property type="protein sequence ID" value="PWW09426.1"/>
    <property type="molecule type" value="Genomic_DNA"/>
</dbReference>
<keyword evidence="2" id="KW-1185">Reference proteome</keyword>
<reference evidence="1 2" key="1">
    <citation type="submission" date="2018-05" db="EMBL/GenBank/DDBJ databases">
        <title>Genomic Encyclopedia of Type Strains, Phase IV (KMG-IV): sequencing the most valuable type-strain genomes for metagenomic binning, comparative biology and taxonomic classification.</title>
        <authorList>
            <person name="Goeker M."/>
        </authorList>
    </citation>
    <scope>NUCLEOTIDE SEQUENCE [LARGE SCALE GENOMIC DNA]</scope>
    <source>
        <strain evidence="1 2">DSM 19579</strain>
    </source>
</reference>
<evidence type="ECO:0000313" key="2">
    <source>
        <dbReference type="Proteomes" id="UP000246744"/>
    </source>
</evidence>
<gene>
    <name evidence="1" type="ORF">DES37_10573</name>
</gene>
<organism evidence="1 2">
    <name type="scientific">Mangrovibacter plantisponsor</name>
    <dbReference type="NCBI Taxonomy" id="451513"/>
    <lineage>
        <taxon>Bacteria</taxon>
        <taxon>Pseudomonadati</taxon>
        <taxon>Pseudomonadota</taxon>
        <taxon>Gammaproteobacteria</taxon>
        <taxon>Enterobacterales</taxon>
        <taxon>Enterobacteriaceae</taxon>
        <taxon>Mangrovibacter</taxon>
    </lineage>
</organism>
<name>A0A317Q1S9_9ENTR</name>
<dbReference type="Proteomes" id="UP000246744">
    <property type="component" value="Unassembled WGS sequence"/>
</dbReference>
<accession>A0A317Q1S9</accession>